<feature type="compositionally biased region" description="Low complexity" evidence="10">
    <location>
        <begin position="143"/>
        <end position="152"/>
    </location>
</feature>
<comment type="similarity">
    <text evidence="1">Belongs to the protein kinase superfamily. STE Ser/Thr protein kinase family. MAP kinase kinase kinase subfamily.</text>
</comment>
<evidence type="ECO:0000313" key="12">
    <source>
        <dbReference type="EMBL" id="CAL4887337.1"/>
    </source>
</evidence>
<keyword evidence="3" id="KW-0808">Transferase</keyword>
<sequence>MRKSHRSLPSAAEALAAKQNETTDHATPRKAQSLTQRPHWPLRTAKGARAPRPWVRAALPTRPARAAEQTPSLQPLLNCLPRLGERAPTPSAGRNPTSRRNRKEMPFWWPGRSRPSSKRKGGSASACCSPRHSVDVVVPTTAHASASASPSPQWERAWTRSLASPAPRRGADKAAAAASTSPCGGGVGSGLGRAGAGRGLPLPRPAVYKSAPQLLAPPPFHAEAAAARVGSPASSGNSSESDEAADNGNHRYADSTIYPRARTMLPGERNCAMEEKHIVSCSAPREHHKFFEAPVTNVREVHWSTSGASSRGRSFHKDTRCARTRSLSPSRRKDAFASSYASPGHLGFSPSSTVKMMNDLKSLSQPLPCPPAHITSCPVPSSLTTSTQSQSEWKKGKSLGSGTFGQVYLGFNSESGKFCAIKEVQVILDDSKSKERLRQLNQEVGILRQLSHQNIVQYYGSELTDEALSIYIEYVSGGSIHKLLRDYGPFKEPVIRNYTRQILSGLAYLHGRKTVHRDIKGANILVAPNGEVKLADFGVAKHITSYAEIHSFRGSPYWMAPEVIMNKNGYSLEVDIWSLGCTVIEMGTGRHPWHPHEDVPAMFKIVNTKAIPEIPESFSKEGKDFLSLCLQRDPAQRPSATQLLGHPFVQDHQAPRETKCNITQLRNGLFLPAEPCHKKFNKEPSSKRSIAPLRNIGGLRARGFTGFSSAYPSPNKTFSSHIDLRANMSLPVSPCSSPLRRVKQSNWSCVASPSHPAFSSGSATYNPVSYMQNQMSDPVPDPWNDISQRPQSPYGSPKRF</sequence>
<feature type="compositionally biased region" description="Low complexity" evidence="10">
    <location>
        <begin position="165"/>
        <end position="178"/>
    </location>
</feature>
<proteinExistence type="inferred from homology"/>
<dbReference type="FunFam" id="1.10.510.10:FF:001239">
    <property type="entry name" value="Predicted protein"/>
    <property type="match status" value="1"/>
</dbReference>
<comment type="catalytic activity">
    <reaction evidence="7">
        <text>L-threonyl-[protein] + ATP = O-phospho-L-threonyl-[protein] + ADP + H(+)</text>
        <dbReference type="Rhea" id="RHEA:46608"/>
        <dbReference type="Rhea" id="RHEA-COMP:11060"/>
        <dbReference type="Rhea" id="RHEA-COMP:11605"/>
        <dbReference type="ChEBI" id="CHEBI:15378"/>
        <dbReference type="ChEBI" id="CHEBI:30013"/>
        <dbReference type="ChEBI" id="CHEBI:30616"/>
        <dbReference type="ChEBI" id="CHEBI:61977"/>
        <dbReference type="ChEBI" id="CHEBI:456216"/>
        <dbReference type="EC" id="2.7.11.25"/>
    </reaction>
</comment>
<dbReference type="Gene3D" id="1.10.510.10">
    <property type="entry name" value="Transferase(Phosphotransferase) domain 1"/>
    <property type="match status" value="1"/>
</dbReference>
<evidence type="ECO:0000256" key="6">
    <source>
        <dbReference type="ARBA" id="ARBA00022840"/>
    </source>
</evidence>
<feature type="compositionally biased region" description="Polar residues" evidence="10">
    <location>
        <begin position="785"/>
        <end position="794"/>
    </location>
</feature>
<dbReference type="PANTHER" id="PTHR48016">
    <property type="entry name" value="MAP KINASE KINASE KINASE SSK2-RELATED-RELATED"/>
    <property type="match status" value="1"/>
</dbReference>
<feature type="region of interest" description="Disordered" evidence="10">
    <location>
        <begin position="1"/>
        <end position="131"/>
    </location>
</feature>
<reference evidence="12" key="1">
    <citation type="submission" date="2024-10" db="EMBL/GenBank/DDBJ databases">
        <authorList>
            <person name="Ryan C."/>
        </authorList>
    </citation>
    <scope>NUCLEOTIDE SEQUENCE [LARGE SCALE GENOMIC DNA]</scope>
</reference>
<keyword evidence="6 9" id="KW-0067">ATP-binding</keyword>
<gene>
    <name evidence="12" type="ORF">URODEC1_LOCUS1674</name>
</gene>
<dbReference type="PROSITE" id="PS50011">
    <property type="entry name" value="PROTEIN_KINASE_DOM"/>
    <property type="match status" value="1"/>
</dbReference>
<evidence type="ECO:0000256" key="4">
    <source>
        <dbReference type="ARBA" id="ARBA00022741"/>
    </source>
</evidence>
<keyword evidence="13" id="KW-1185">Reference proteome</keyword>
<dbReference type="PROSITE" id="PS00107">
    <property type="entry name" value="PROTEIN_KINASE_ATP"/>
    <property type="match status" value="1"/>
</dbReference>
<evidence type="ECO:0000256" key="3">
    <source>
        <dbReference type="ARBA" id="ARBA00022679"/>
    </source>
</evidence>
<feature type="compositionally biased region" description="Low complexity" evidence="10">
    <location>
        <begin position="56"/>
        <end position="67"/>
    </location>
</feature>
<feature type="compositionally biased region" description="Polar residues" evidence="10">
    <location>
        <begin position="753"/>
        <end position="776"/>
    </location>
</feature>
<dbReference type="SMART" id="SM00220">
    <property type="entry name" value="S_TKc"/>
    <property type="match status" value="1"/>
</dbReference>
<dbReference type="GO" id="GO:0004709">
    <property type="term" value="F:MAP kinase kinase kinase activity"/>
    <property type="evidence" value="ECO:0007669"/>
    <property type="project" value="UniProtKB-EC"/>
</dbReference>
<evidence type="ECO:0000313" key="13">
    <source>
        <dbReference type="Proteomes" id="UP001497457"/>
    </source>
</evidence>
<evidence type="ECO:0000256" key="2">
    <source>
        <dbReference type="ARBA" id="ARBA00012406"/>
    </source>
</evidence>
<keyword evidence="5" id="KW-0418">Kinase</keyword>
<dbReference type="SUPFAM" id="SSF56112">
    <property type="entry name" value="Protein kinase-like (PK-like)"/>
    <property type="match status" value="1"/>
</dbReference>
<dbReference type="InterPro" id="IPR011009">
    <property type="entry name" value="Kinase-like_dom_sf"/>
</dbReference>
<dbReference type="Pfam" id="PF00069">
    <property type="entry name" value="Pkinase"/>
    <property type="match status" value="1"/>
</dbReference>
<feature type="domain" description="Protein kinase" evidence="11">
    <location>
        <begin position="393"/>
        <end position="649"/>
    </location>
</feature>
<dbReference type="PANTHER" id="PTHR48016:SF6">
    <property type="entry name" value="OS02G0555900 PROTEIN"/>
    <property type="match status" value="1"/>
</dbReference>
<protein>
    <recommendedName>
        <fullName evidence="2">mitogen-activated protein kinase kinase kinase</fullName>
        <ecNumber evidence="2">2.7.11.25</ecNumber>
    </recommendedName>
</protein>
<evidence type="ECO:0000259" key="11">
    <source>
        <dbReference type="PROSITE" id="PS50011"/>
    </source>
</evidence>
<evidence type="ECO:0000256" key="7">
    <source>
        <dbReference type="ARBA" id="ARBA00047559"/>
    </source>
</evidence>
<dbReference type="InterPro" id="IPR000719">
    <property type="entry name" value="Prot_kinase_dom"/>
</dbReference>
<dbReference type="EC" id="2.7.11.25" evidence="2"/>
<dbReference type="EMBL" id="OZ075111">
    <property type="protein sequence ID" value="CAL4887337.1"/>
    <property type="molecule type" value="Genomic_DNA"/>
</dbReference>
<comment type="catalytic activity">
    <reaction evidence="8">
        <text>L-seryl-[protein] + ATP = O-phospho-L-seryl-[protein] + ADP + H(+)</text>
        <dbReference type="Rhea" id="RHEA:17989"/>
        <dbReference type="Rhea" id="RHEA-COMP:9863"/>
        <dbReference type="Rhea" id="RHEA-COMP:11604"/>
        <dbReference type="ChEBI" id="CHEBI:15378"/>
        <dbReference type="ChEBI" id="CHEBI:29999"/>
        <dbReference type="ChEBI" id="CHEBI:30616"/>
        <dbReference type="ChEBI" id="CHEBI:83421"/>
        <dbReference type="ChEBI" id="CHEBI:456216"/>
        <dbReference type="EC" id="2.7.11.25"/>
    </reaction>
</comment>
<keyword evidence="4 9" id="KW-0547">Nucleotide-binding</keyword>
<evidence type="ECO:0000256" key="8">
    <source>
        <dbReference type="ARBA" id="ARBA00048329"/>
    </source>
</evidence>
<evidence type="ECO:0000256" key="1">
    <source>
        <dbReference type="ARBA" id="ARBA00006529"/>
    </source>
</evidence>
<feature type="compositionally biased region" description="Low complexity" evidence="10">
    <location>
        <begin position="225"/>
        <end position="239"/>
    </location>
</feature>
<dbReference type="GO" id="GO:0005524">
    <property type="term" value="F:ATP binding"/>
    <property type="evidence" value="ECO:0007669"/>
    <property type="project" value="UniProtKB-UniRule"/>
</dbReference>
<evidence type="ECO:0000256" key="9">
    <source>
        <dbReference type="PROSITE-ProRule" id="PRU10141"/>
    </source>
</evidence>
<dbReference type="InterPro" id="IPR050538">
    <property type="entry name" value="MAP_kinase_kinase_kinase"/>
</dbReference>
<feature type="region of interest" description="Disordered" evidence="10">
    <location>
        <begin position="307"/>
        <end position="339"/>
    </location>
</feature>
<dbReference type="InterPro" id="IPR017441">
    <property type="entry name" value="Protein_kinase_ATP_BS"/>
</dbReference>
<evidence type="ECO:0000256" key="5">
    <source>
        <dbReference type="ARBA" id="ARBA00022777"/>
    </source>
</evidence>
<feature type="region of interest" description="Disordered" evidence="10">
    <location>
        <begin position="753"/>
        <end position="800"/>
    </location>
</feature>
<evidence type="ECO:0000256" key="10">
    <source>
        <dbReference type="SAM" id="MobiDB-lite"/>
    </source>
</evidence>
<feature type="region of interest" description="Disordered" evidence="10">
    <location>
        <begin position="143"/>
        <end position="189"/>
    </location>
</feature>
<organism evidence="12 13">
    <name type="scientific">Urochloa decumbens</name>
    <dbReference type="NCBI Taxonomy" id="240449"/>
    <lineage>
        <taxon>Eukaryota</taxon>
        <taxon>Viridiplantae</taxon>
        <taxon>Streptophyta</taxon>
        <taxon>Embryophyta</taxon>
        <taxon>Tracheophyta</taxon>
        <taxon>Spermatophyta</taxon>
        <taxon>Magnoliopsida</taxon>
        <taxon>Liliopsida</taxon>
        <taxon>Poales</taxon>
        <taxon>Poaceae</taxon>
        <taxon>PACMAD clade</taxon>
        <taxon>Panicoideae</taxon>
        <taxon>Panicodae</taxon>
        <taxon>Paniceae</taxon>
        <taxon>Melinidinae</taxon>
        <taxon>Urochloa</taxon>
    </lineage>
</organism>
<name>A0ABC8VBA7_9POAL</name>
<dbReference type="AlphaFoldDB" id="A0ABC8VBA7"/>
<feature type="region of interest" description="Disordered" evidence="10">
    <location>
        <begin position="225"/>
        <end position="259"/>
    </location>
</feature>
<accession>A0ABC8VBA7</accession>
<dbReference type="Proteomes" id="UP001497457">
    <property type="component" value="Chromosome 1b"/>
</dbReference>
<feature type="binding site" evidence="9">
    <location>
        <position position="422"/>
    </location>
    <ligand>
        <name>ATP</name>
        <dbReference type="ChEBI" id="CHEBI:30616"/>
    </ligand>
</feature>